<reference evidence="2" key="1">
    <citation type="submission" date="2021-10" db="EMBL/GenBank/DDBJ databases">
        <authorList>
            <person name="Piombo E."/>
        </authorList>
    </citation>
    <scope>NUCLEOTIDE SEQUENCE</scope>
</reference>
<organism evidence="2 3">
    <name type="scientific">Clonostachys rhizophaga</name>
    <dbReference type="NCBI Taxonomy" id="160324"/>
    <lineage>
        <taxon>Eukaryota</taxon>
        <taxon>Fungi</taxon>
        <taxon>Dikarya</taxon>
        <taxon>Ascomycota</taxon>
        <taxon>Pezizomycotina</taxon>
        <taxon>Sordariomycetes</taxon>
        <taxon>Hypocreomycetidae</taxon>
        <taxon>Hypocreales</taxon>
        <taxon>Bionectriaceae</taxon>
        <taxon>Clonostachys</taxon>
    </lineage>
</organism>
<gene>
    <name evidence="2" type="ORF">CRHIZ90672A_00002454</name>
</gene>
<dbReference type="PANTHER" id="PTHR10622:SF10">
    <property type="entry name" value="HET DOMAIN-CONTAINING PROTEIN"/>
    <property type="match status" value="1"/>
</dbReference>
<protein>
    <recommendedName>
        <fullName evidence="1">Heterokaryon incompatibility domain-containing protein</fullName>
    </recommendedName>
</protein>
<evidence type="ECO:0000313" key="3">
    <source>
        <dbReference type="Proteomes" id="UP000696573"/>
    </source>
</evidence>
<dbReference type="OrthoDB" id="5122891at2759"/>
<dbReference type="Proteomes" id="UP000696573">
    <property type="component" value="Unassembled WGS sequence"/>
</dbReference>
<evidence type="ECO:0000313" key="2">
    <source>
        <dbReference type="EMBL" id="CAH0032641.1"/>
    </source>
</evidence>
<dbReference type="Pfam" id="PF06985">
    <property type="entry name" value="HET"/>
    <property type="match status" value="1"/>
</dbReference>
<name>A0A9N9VTX6_9HYPO</name>
<evidence type="ECO:0000259" key="1">
    <source>
        <dbReference type="Pfam" id="PF06985"/>
    </source>
</evidence>
<dbReference type="InterPro" id="IPR010730">
    <property type="entry name" value="HET"/>
</dbReference>
<keyword evidence="3" id="KW-1185">Reference proteome</keyword>
<dbReference type="EMBL" id="CABFNQ020000744">
    <property type="protein sequence ID" value="CAH0032641.1"/>
    <property type="molecule type" value="Genomic_DNA"/>
</dbReference>
<sequence>MAPQDVLDEFFRYVQNDIPLRLISAVEMTLVDRLAVQDYYLPAIEEITEATIANRISSEIDREGVVKQIIHDTVKYAVLSHRWLPRGEPLFHDLINGIPDIPGRGKLESYCRLTKQKGLTFAWSDTCCINKSSSAELDEALRSMFRWYRNATLCLVYLSQTNDLFDAESDEWFTRGWTLQELLAPPVVKFYNKDWEPLGEQENDKEDERVVGHLVNATKCPKHALRNFLPGPHDVDRRMSWAANRQTTKVEDMAYSLMGIFGVVLQPAYGEGAEQSFSRLVQMIMQSRGSTSVLNWVGKAAVSFNSFALPSSPRCYVGNGGFNTERRIEMGMTSRGLRLPLILLPVRVETLCSLNSTVVQAKMEFADAQFRSMCQQVTISANILGRHPPKEEDWALGVFNYMPPDGNRTTGLPGLRRWSVGYLLWRPRDMNQNPADSLEGMKVRDDLRFYGWKKLSTQTFVYFTLPHIKKGEVMIVNEQLLETVYL</sequence>
<comment type="caution">
    <text evidence="2">The sequence shown here is derived from an EMBL/GenBank/DDBJ whole genome shotgun (WGS) entry which is preliminary data.</text>
</comment>
<dbReference type="PANTHER" id="PTHR10622">
    <property type="entry name" value="HET DOMAIN-CONTAINING PROTEIN"/>
    <property type="match status" value="1"/>
</dbReference>
<dbReference type="AlphaFoldDB" id="A0A9N9VTX6"/>
<feature type="domain" description="Heterokaryon incompatibility" evidence="1">
    <location>
        <begin position="76"/>
        <end position="162"/>
    </location>
</feature>
<accession>A0A9N9VTX6</accession>
<proteinExistence type="predicted"/>